<dbReference type="InterPro" id="IPR035251">
    <property type="entry name" value="ShlB_POTRA"/>
</dbReference>
<evidence type="ECO:0000256" key="4">
    <source>
        <dbReference type="SAM" id="MobiDB-lite"/>
    </source>
</evidence>
<dbReference type="InterPro" id="IPR027282">
    <property type="entry name" value="TPS"/>
</dbReference>
<organism evidence="9">
    <name type="scientific">Ralstonia solanacearum</name>
    <name type="common">Pseudomonas solanacearum</name>
    <dbReference type="NCBI Taxonomy" id="305"/>
    <lineage>
        <taxon>Bacteria</taxon>
        <taxon>Pseudomonadati</taxon>
        <taxon>Pseudomonadota</taxon>
        <taxon>Betaproteobacteria</taxon>
        <taxon>Burkholderiales</taxon>
        <taxon>Burkholderiaceae</taxon>
        <taxon>Ralstonia</taxon>
        <taxon>Ralstonia solanacearum species complex</taxon>
    </lineage>
</organism>
<evidence type="ECO:0000313" key="9">
    <source>
        <dbReference type="EMBL" id="CUV13399.1"/>
    </source>
</evidence>
<reference evidence="9" key="1">
    <citation type="submission" date="2015-10" db="EMBL/GenBank/DDBJ databases">
        <authorList>
            <person name="Gilbert D.G."/>
        </authorList>
    </citation>
    <scope>NUCLEOTIDE SEQUENCE</scope>
    <source>
        <strain evidence="9">Phyl III-seqv23</strain>
    </source>
</reference>
<dbReference type="Gene3D" id="3.10.20.310">
    <property type="entry name" value="membrane protein fhac"/>
    <property type="match status" value="1"/>
</dbReference>
<evidence type="ECO:0000259" key="6">
    <source>
        <dbReference type="Pfam" id="PF03865"/>
    </source>
</evidence>
<keyword evidence="1" id="KW-0472">Membrane</keyword>
<accession>A0A0S4TTK0</accession>
<dbReference type="GO" id="GO:0008320">
    <property type="term" value="F:protein transmembrane transporter activity"/>
    <property type="evidence" value="ECO:0007669"/>
    <property type="project" value="TreeGrafter"/>
</dbReference>
<dbReference type="PANTHER" id="PTHR34597">
    <property type="entry name" value="SLR1661 PROTEIN"/>
    <property type="match status" value="1"/>
</dbReference>
<dbReference type="InterPro" id="IPR051544">
    <property type="entry name" value="TPS_OM_transporter"/>
</dbReference>
<keyword evidence="3" id="KW-0998">Cell outer membrane</keyword>
<keyword evidence="2" id="KW-0812">Transmembrane</keyword>
<dbReference type="InterPro" id="IPR005565">
    <property type="entry name" value="Hemolysn_activator_HlyB_C"/>
</dbReference>
<feature type="domain" description="ShlB POTRA" evidence="8">
    <location>
        <begin position="152"/>
        <end position="206"/>
    </location>
</feature>
<evidence type="ECO:0000256" key="1">
    <source>
        <dbReference type="ARBA" id="ARBA00022452"/>
    </source>
</evidence>
<dbReference type="AlphaFoldDB" id="A0A0S4TTK0"/>
<feature type="signal peptide" evidence="5">
    <location>
        <begin position="1"/>
        <end position="22"/>
    </location>
</feature>
<evidence type="ECO:0000259" key="8">
    <source>
        <dbReference type="Pfam" id="PF17287"/>
    </source>
</evidence>
<dbReference type="PIRSF" id="PIRSF029745">
    <property type="entry name" value="FhaC"/>
    <property type="match status" value="1"/>
</dbReference>
<dbReference type="GO" id="GO:0098046">
    <property type="term" value="C:type V protein secretion system complex"/>
    <property type="evidence" value="ECO:0007669"/>
    <property type="project" value="TreeGrafter"/>
</dbReference>
<protein>
    <submittedName>
        <fullName evidence="9">Putative activation/secretion signal peptide protein</fullName>
    </submittedName>
</protein>
<proteinExistence type="predicted"/>
<dbReference type="Gene3D" id="2.40.160.50">
    <property type="entry name" value="membrane protein fhac: a member of the omp85/tpsb transporter family"/>
    <property type="match status" value="1"/>
</dbReference>
<keyword evidence="1" id="KW-1134">Transmembrane beta strand</keyword>
<dbReference type="InterPro" id="IPR013686">
    <property type="entry name" value="Polypept-transport_assoc_ShlB"/>
</dbReference>
<dbReference type="Pfam" id="PF17287">
    <property type="entry name" value="POTRA_3"/>
    <property type="match status" value="1"/>
</dbReference>
<feature type="domain" description="Polypeptide-transport-associated ShlB-type" evidence="7">
    <location>
        <begin position="79"/>
        <end position="151"/>
    </location>
</feature>
<feature type="region of interest" description="Disordered" evidence="4">
    <location>
        <begin position="29"/>
        <end position="52"/>
    </location>
</feature>
<sequence>MSYHRSRLAVLLFGAAASTALAQVAPAPVTGPGPEVQRLQEQQADQARDRANARPDVFTAPAPAQPISLSALPKETPCFPIQGIVLEDNVFNWLPYLLQPVNGQCVGKQALEAIELQANNALIEHGYVTSRVLIPQQNLAAGTLRLKVLPGRIGAIRNASDGNIGWARMALLAGPGDLLNQRDLDQALETVRRLPGQSEASFDIVPGAQVGESDIVFKPGIDKRWHATLSADNTGLKNTGKYQMNGSLVIDSPLHLYDQLAISASSNTDRGAATQGTRSYSINWSVPVGYATVFVGANRSRYRQTVAGFEDPIVYSGQSSEVNLGISGVLHRDATSRTGAQFKVFRKINRNYLDDTEIEVQRRDVVGYEASLSHRHYVGPVALDGGIAWRETLPDHSNVPGVVVGDATYGGRSQIETANASLYWPFKLASQVFEFSSNWAIQHARTRVLPSDYFTIGNRYTVRGFDGQLTLSAEDGWYWRNELAWRVAGQAIYGGIDVGKVHGPSAESLLGEQLVGAVIGVRGRVPSGRYAAVNYDLSFGWPLSKPEGFRTERPAVMAQVGVEF</sequence>
<feature type="chain" id="PRO_5006628124" evidence="5">
    <location>
        <begin position="23"/>
        <end position="564"/>
    </location>
</feature>
<keyword evidence="5" id="KW-0732">Signal</keyword>
<evidence type="ECO:0000256" key="2">
    <source>
        <dbReference type="ARBA" id="ARBA00022692"/>
    </source>
</evidence>
<name>A0A0S4TTK0_RALSL</name>
<dbReference type="Pfam" id="PF08479">
    <property type="entry name" value="POTRA_2"/>
    <property type="match status" value="1"/>
</dbReference>
<evidence type="ECO:0000256" key="5">
    <source>
        <dbReference type="SAM" id="SignalP"/>
    </source>
</evidence>
<dbReference type="EMBL" id="LN899819">
    <property type="protein sequence ID" value="CUV13399.1"/>
    <property type="molecule type" value="Genomic_DNA"/>
</dbReference>
<dbReference type="PANTHER" id="PTHR34597:SF3">
    <property type="entry name" value="OUTER MEMBRANE TRANSPORTER CDIB"/>
    <property type="match status" value="1"/>
</dbReference>
<evidence type="ECO:0000256" key="3">
    <source>
        <dbReference type="ARBA" id="ARBA00023237"/>
    </source>
</evidence>
<dbReference type="Pfam" id="PF03865">
    <property type="entry name" value="ShlB"/>
    <property type="match status" value="1"/>
</dbReference>
<gene>
    <name evidence="9" type="ORF">RUN39_v1_570102</name>
</gene>
<feature type="domain" description="Haemolysin activator HlyB C-terminal" evidence="6">
    <location>
        <begin position="211"/>
        <end position="523"/>
    </location>
</feature>
<dbReference type="GO" id="GO:0046819">
    <property type="term" value="P:protein secretion by the type V secretion system"/>
    <property type="evidence" value="ECO:0007669"/>
    <property type="project" value="TreeGrafter"/>
</dbReference>
<evidence type="ECO:0000259" key="7">
    <source>
        <dbReference type="Pfam" id="PF08479"/>
    </source>
</evidence>